<evidence type="ECO:0000313" key="4">
    <source>
        <dbReference type="Proteomes" id="UP000596145"/>
    </source>
</evidence>
<accession>A0A7T4EI44</accession>
<gene>
    <name evidence="3" type="ORF">I6I10_12565</name>
</gene>
<keyword evidence="2" id="KW-0812">Transmembrane</keyword>
<protein>
    <submittedName>
        <fullName evidence="3">Uncharacterized protein</fullName>
    </submittedName>
</protein>
<keyword evidence="2" id="KW-0472">Membrane</keyword>
<evidence type="ECO:0000256" key="2">
    <source>
        <dbReference type="SAM" id="Phobius"/>
    </source>
</evidence>
<dbReference type="EMBL" id="CP066007">
    <property type="protein sequence ID" value="QQB47801.1"/>
    <property type="molecule type" value="Genomic_DNA"/>
</dbReference>
<dbReference type="OrthoDB" id="4424380at2"/>
<feature type="region of interest" description="Disordered" evidence="1">
    <location>
        <begin position="267"/>
        <end position="296"/>
    </location>
</feature>
<dbReference type="AlphaFoldDB" id="A0A7T4EI44"/>
<organism evidence="3 4">
    <name type="scientific">Corynebacterium glucuronolyticum</name>
    <dbReference type="NCBI Taxonomy" id="39791"/>
    <lineage>
        <taxon>Bacteria</taxon>
        <taxon>Bacillati</taxon>
        <taxon>Actinomycetota</taxon>
        <taxon>Actinomycetes</taxon>
        <taxon>Mycobacteriales</taxon>
        <taxon>Corynebacteriaceae</taxon>
        <taxon>Corynebacterium</taxon>
    </lineage>
</organism>
<keyword evidence="2" id="KW-1133">Transmembrane helix</keyword>
<dbReference type="Proteomes" id="UP000596145">
    <property type="component" value="Chromosome"/>
</dbReference>
<reference evidence="3 4" key="1">
    <citation type="submission" date="2020-12" db="EMBL/GenBank/DDBJ databases">
        <title>FDA dAtabase for Regulatory Grade micrObial Sequences (FDA-ARGOS): Supporting development and validation of Infectious Disease Dx tests.</title>
        <authorList>
            <person name="Sproer C."/>
            <person name="Gronow S."/>
            <person name="Severitt S."/>
            <person name="Schroder I."/>
            <person name="Tallon L."/>
            <person name="Sadzewicz L."/>
            <person name="Zhao X."/>
            <person name="Boylan J."/>
            <person name="Ott S."/>
            <person name="Bowen H."/>
            <person name="Vavikolanu K."/>
            <person name="Mehta A."/>
            <person name="Aluvathingal J."/>
            <person name="Nadendla S."/>
            <person name="Lowell S."/>
            <person name="Myers T."/>
            <person name="Yan Y."/>
            <person name="Sichtig H."/>
        </authorList>
    </citation>
    <scope>NUCLEOTIDE SEQUENCE [LARGE SCALE GENOMIC DNA]</scope>
    <source>
        <strain evidence="3 4">FDAARGOS_1053</strain>
    </source>
</reference>
<evidence type="ECO:0000313" key="3">
    <source>
        <dbReference type="EMBL" id="QQB47801.1"/>
    </source>
</evidence>
<evidence type="ECO:0000256" key="1">
    <source>
        <dbReference type="SAM" id="MobiDB-lite"/>
    </source>
</evidence>
<name>A0A7T4EI44_9CORY</name>
<feature type="transmembrane region" description="Helical" evidence="2">
    <location>
        <begin position="304"/>
        <end position="325"/>
    </location>
</feature>
<proteinExistence type="predicted"/>
<feature type="compositionally biased region" description="Polar residues" evidence="1">
    <location>
        <begin position="120"/>
        <end position="151"/>
    </location>
</feature>
<feature type="region of interest" description="Disordered" evidence="1">
    <location>
        <begin position="116"/>
        <end position="168"/>
    </location>
</feature>
<sequence length="330" mass="33703">MKGTPTVRHSLTSFAVLVALCFPGIGVAQQLPGGVSVQEVQAAISQPISVPAGQTITVDLGVPVQAQYSGDGWQVSTSGTQVTVTAPAGGGSTISVPAQAAGYSATITLVSDPVVAAPVPNTNDESGNDSGTNDAEQPDTTSDVGNGTADSTHPAREQASPVSDTDARRIDLTATVSGNTITSQLGLLEAARLYNEFSGVDQEGLSIRYVDSTGQIIKGVKRAIDKESRTLTLTYPEGETPDNPFIIQVIRDKDTAIAVVTLTDPDAPSGATVGNNEEDPTAPNKDAAPGKDKEKNGGSSVTSFIGIAALAGVGVLVLLAIILTVGRKRK</sequence>